<dbReference type="Pfam" id="PF00476">
    <property type="entry name" value="DNA_pol_A"/>
    <property type="match status" value="1"/>
</dbReference>
<evidence type="ECO:0000256" key="13">
    <source>
        <dbReference type="ARBA" id="ARBA00023204"/>
    </source>
</evidence>
<dbReference type="SUPFAM" id="SSF53098">
    <property type="entry name" value="Ribonuclease H-like"/>
    <property type="match status" value="1"/>
</dbReference>
<keyword evidence="13 16" id="KW-0234">DNA repair</keyword>
<dbReference type="CDD" id="cd09898">
    <property type="entry name" value="H3TH_53EXO"/>
    <property type="match status" value="1"/>
</dbReference>
<dbReference type="SUPFAM" id="SSF56672">
    <property type="entry name" value="DNA/RNA polymerases"/>
    <property type="match status" value="1"/>
</dbReference>
<dbReference type="Gene3D" id="1.10.150.20">
    <property type="entry name" value="5' to 3' exonuclease, C-terminal subdomain"/>
    <property type="match status" value="2"/>
</dbReference>
<dbReference type="FunFam" id="1.10.150.20:FF:000002">
    <property type="entry name" value="DNA polymerase I"/>
    <property type="match status" value="1"/>
</dbReference>
<evidence type="ECO:0000256" key="2">
    <source>
        <dbReference type="ARBA" id="ARBA00012417"/>
    </source>
</evidence>
<evidence type="ECO:0000256" key="4">
    <source>
        <dbReference type="ARBA" id="ARBA00022679"/>
    </source>
</evidence>
<evidence type="ECO:0000256" key="5">
    <source>
        <dbReference type="ARBA" id="ARBA00022695"/>
    </source>
</evidence>
<dbReference type="PROSITE" id="PS00447">
    <property type="entry name" value="DNA_POLYMERASE_A"/>
    <property type="match status" value="1"/>
</dbReference>
<dbReference type="InterPro" id="IPR019760">
    <property type="entry name" value="DNA-dir_DNA_pol_A_CS"/>
</dbReference>
<dbReference type="Gene3D" id="1.20.1060.10">
    <property type="entry name" value="Taq DNA Polymerase, Chain T, domain 4"/>
    <property type="match status" value="1"/>
</dbReference>
<name>A0A1H2XUL9_ACIFE</name>
<evidence type="ECO:0000256" key="1">
    <source>
        <dbReference type="ARBA" id="ARBA00007705"/>
    </source>
</evidence>
<dbReference type="PANTHER" id="PTHR10133">
    <property type="entry name" value="DNA POLYMERASE I"/>
    <property type="match status" value="1"/>
</dbReference>
<keyword evidence="6 16" id="KW-0235">DNA replication</keyword>
<dbReference type="NCBIfam" id="TIGR00593">
    <property type="entry name" value="pola"/>
    <property type="match status" value="1"/>
</dbReference>
<evidence type="ECO:0000256" key="7">
    <source>
        <dbReference type="ARBA" id="ARBA00022722"/>
    </source>
</evidence>
<keyword evidence="8 16" id="KW-0227">DNA damage</keyword>
<proteinExistence type="inferred from homology"/>
<keyword evidence="10 16" id="KW-0269">Exonuclease</keyword>
<feature type="domain" description="DNA-directed DNA polymerase family A palm" evidence="18">
    <location>
        <begin position="629"/>
        <end position="836"/>
    </location>
</feature>
<evidence type="ECO:0000259" key="17">
    <source>
        <dbReference type="SMART" id="SM00475"/>
    </source>
</evidence>
<dbReference type="InterPro" id="IPR008918">
    <property type="entry name" value="HhH2"/>
</dbReference>
<dbReference type="SMART" id="SM00475">
    <property type="entry name" value="53EXOc"/>
    <property type="match status" value="1"/>
</dbReference>
<dbReference type="FunFam" id="1.20.1060.10:FF:000001">
    <property type="entry name" value="DNA polymerase I"/>
    <property type="match status" value="1"/>
</dbReference>
<comment type="similarity">
    <text evidence="1 16">Belongs to the DNA polymerase type-A family.</text>
</comment>
<evidence type="ECO:0000256" key="16">
    <source>
        <dbReference type="RuleBase" id="RU004460"/>
    </source>
</evidence>
<comment type="function">
    <text evidence="16">In addition to polymerase activity, this DNA polymerase exhibits 5'-3' exonuclease activity.</text>
</comment>
<dbReference type="Proteomes" id="UP000182379">
    <property type="component" value="Unassembled WGS sequence"/>
</dbReference>
<keyword evidence="4 16" id="KW-0808">Transferase</keyword>
<dbReference type="InterPro" id="IPR018320">
    <property type="entry name" value="DNA_polymerase_1"/>
</dbReference>
<dbReference type="InterPro" id="IPR002298">
    <property type="entry name" value="DNA_polymerase_A"/>
</dbReference>
<dbReference type="InterPro" id="IPR036279">
    <property type="entry name" value="5-3_exonuclease_C_sf"/>
</dbReference>
<dbReference type="FunFam" id="3.40.50.1010:FF:000001">
    <property type="entry name" value="DNA polymerase I"/>
    <property type="match status" value="1"/>
</dbReference>
<dbReference type="SUPFAM" id="SSF88723">
    <property type="entry name" value="PIN domain-like"/>
    <property type="match status" value="1"/>
</dbReference>
<evidence type="ECO:0000256" key="15">
    <source>
        <dbReference type="NCBIfam" id="TIGR00593"/>
    </source>
</evidence>
<dbReference type="SMART" id="SM00482">
    <property type="entry name" value="POLAc"/>
    <property type="match status" value="1"/>
</dbReference>
<dbReference type="Gene3D" id="3.30.420.10">
    <property type="entry name" value="Ribonuclease H-like superfamily/Ribonuclease H"/>
    <property type="match status" value="1"/>
</dbReference>
<dbReference type="InterPro" id="IPR012337">
    <property type="entry name" value="RNaseH-like_sf"/>
</dbReference>
<dbReference type="EMBL" id="FNOP01000009">
    <property type="protein sequence ID" value="SDW96566.1"/>
    <property type="molecule type" value="Genomic_DNA"/>
</dbReference>
<gene>
    <name evidence="16" type="primary">polA</name>
    <name evidence="19" type="ORF">SAMN05216495_109104</name>
</gene>
<dbReference type="CDD" id="cd06140">
    <property type="entry name" value="DNA_polA_I_Bacillus_like_exo"/>
    <property type="match status" value="1"/>
</dbReference>
<dbReference type="InterPro" id="IPR020045">
    <property type="entry name" value="DNA_polI_H3TH"/>
</dbReference>
<evidence type="ECO:0000256" key="11">
    <source>
        <dbReference type="ARBA" id="ARBA00022932"/>
    </source>
</evidence>
<evidence type="ECO:0000256" key="9">
    <source>
        <dbReference type="ARBA" id="ARBA00022801"/>
    </source>
</evidence>
<dbReference type="Pfam" id="PF01367">
    <property type="entry name" value="5_3_exonuc"/>
    <property type="match status" value="1"/>
</dbReference>
<feature type="domain" description="5'-3' exonuclease" evidence="17">
    <location>
        <begin position="3"/>
        <end position="262"/>
    </location>
</feature>
<dbReference type="InterPro" id="IPR043502">
    <property type="entry name" value="DNA/RNA_pol_sf"/>
</dbReference>
<evidence type="ECO:0000256" key="14">
    <source>
        <dbReference type="ARBA" id="ARBA00049244"/>
    </source>
</evidence>
<evidence type="ECO:0000256" key="12">
    <source>
        <dbReference type="ARBA" id="ARBA00023125"/>
    </source>
</evidence>
<keyword evidence="12 16" id="KW-0238">DNA-binding</keyword>
<evidence type="ECO:0000313" key="20">
    <source>
        <dbReference type="Proteomes" id="UP000182379"/>
    </source>
</evidence>
<dbReference type="Gene3D" id="3.30.70.370">
    <property type="match status" value="1"/>
</dbReference>
<dbReference type="GO" id="GO:0006261">
    <property type="term" value="P:DNA-templated DNA replication"/>
    <property type="evidence" value="ECO:0007669"/>
    <property type="project" value="UniProtKB-UniRule"/>
</dbReference>
<dbReference type="SMART" id="SM00279">
    <property type="entry name" value="HhH2"/>
    <property type="match status" value="1"/>
</dbReference>
<evidence type="ECO:0000259" key="18">
    <source>
        <dbReference type="SMART" id="SM00482"/>
    </source>
</evidence>
<evidence type="ECO:0000256" key="8">
    <source>
        <dbReference type="ARBA" id="ARBA00022763"/>
    </source>
</evidence>
<reference evidence="19 20" key="1">
    <citation type="submission" date="2016-10" db="EMBL/GenBank/DDBJ databases">
        <authorList>
            <person name="Varghese N."/>
            <person name="Submissions S."/>
        </authorList>
    </citation>
    <scope>NUCLEOTIDE SEQUENCE [LARGE SCALE GENOMIC DNA]</scope>
    <source>
        <strain evidence="19 20">WCC6</strain>
    </source>
</reference>
<dbReference type="GO" id="GO:0008409">
    <property type="term" value="F:5'-3' exonuclease activity"/>
    <property type="evidence" value="ECO:0007669"/>
    <property type="project" value="UniProtKB-UniRule"/>
</dbReference>
<comment type="subunit">
    <text evidence="16">Single-chain monomer with multiple functions.</text>
</comment>
<comment type="caution">
    <text evidence="19">The sequence shown here is derived from an EMBL/GenBank/DDBJ whole genome shotgun (WGS) entry which is preliminary data.</text>
</comment>
<keyword evidence="5 16" id="KW-0548">Nucleotidyltransferase</keyword>
<dbReference type="SUPFAM" id="SSF47807">
    <property type="entry name" value="5' to 3' exonuclease, C-terminal subdomain"/>
    <property type="match status" value="1"/>
</dbReference>
<dbReference type="PRINTS" id="PR00868">
    <property type="entry name" value="DNAPOLI"/>
</dbReference>
<dbReference type="Gene3D" id="3.40.50.1010">
    <property type="entry name" value="5'-nuclease"/>
    <property type="match status" value="1"/>
</dbReference>
<dbReference type="RefSeq" id="WP_074706407.1">
    <property type="nucleotide sequence ID" value="NZ_CALAKB010000044.1"/>
</dbReference>
<comment type="catalytic activity">
    <reaction evidence="14 16">
        <text>DNA(n) + a 2'-deoxyribonucleoside 5'-triphosphate = DNA(n+1) + diphosphate</text>
        <dbReference type="Rhea" id="RHEA:22508"/>
        <dbReference type="Rhea" id="RHEA-COMP:17339"/>
        <dbReference type="Rhea" id="RHEA-COMP:17340"/>
        <dbReference type="ChEBI" id="CHEBI:33019"/>
        <dbReference type="ChEBI" id="CHEBI:61560"/>
        <dbReference type="ChEBI" id="CHEBI:173112"/>
        <dbReference type="EC" id="2.7.7.7"/>
    </reaction>
</comment>
<dbReference type="Pfam" id="PF02739">
    <property type="entry name" value="5_3_exonuc_N"/>
    <property type="match status" value="1"/>
</dbReference>
<evidence type="ECO:0000256" key="10">
    <source>
        <dbReference type="ARBA" id="ARBA00022839"/>
    </source>
</evidence>
<dbReference type="InterPro" id="IPR001098">
    <property type="entry name" value="DNA-dir_DNA_pol_A_palm_dom"/>
</dbReference>
<keyword evidence="7" id="KW-0540">Nuclease</keyword>
<protein>
    <recommendedName>
        <fullName evidence="3 15">DNA polymerase I</fullName>
        <ecNumber evidence="2 15">2.7.7.7</ecNumber>
    </recommendedName>
</protein>
<evidence type="ECO:0000256" key="3">
    <source>
        <dbReference type="ARBA" id="ARBA00020311"/>
    </source>
</evidence>
<dbReference type="GO" id="GO:0003887">
    <property type="term" value="F:DNA-directed DNA polymerase activity"/>
    <property type="evidence" value="ECO:0007669"/>
    <property type="project" value="UniProtKB-UniRule"/>
</dbReference>
<organism evidence="19 20">
    <name type="scientific">Acidaminococcus fermentans</name>
    <dbReference type="NCBI Taxonomy" id="905"/>
    <lineage>
        <taxon>Bacteria</taxon>
        <taxon>Bacillati</taxon>
        <taxon>Bacillota</taxon>
        <taxon>Negativicutes</taxon>
        <taxon>Acidaminococcales</taxon>
        <taxon>Acidaminococcaceae</taxon>
        <taxon>Acidaminococcus</taxon>
    </lineage>
</organism>
<keyword evidence="11 16" id="KW-0239">DNA-directed DNA polymerase</keyword>
<dbReference type="GO" id="GO:0003677">
    <property type="term" value="F:DNA binding"/>
    <property type="evidence" value="ECO:0007669"/>
    <property type="project" value="UniProtKB-UniRule"/>
</dbReference>
<dbReference type="EC" id="2.7.7.7" evidence="2 15"/>
<dbReference type="InterPro" id="IPR036397">
    <property type="entry name" value="RNaseH_sf"/>
</dbReference>
<dbReference type="InterPro" id="IPR002421">
    <property type="entry name" value="5-3_exonuclease"/>
</dbReference>
<dbReference type="CDD" id="cd08637">
    <property type="entry name" value="DNA_pol_A_pol_I_C"/>
    <property type="match status" value="1"/>
</dbReference>
<dbReference type="PANTHER" id="PTHR10133:SF27">
    <property type="entry name" value="DNA POLYMERASE NU"/>
    <property type="match status" value="1"/>
</dbReference>
<dbReference type="FunFam" id="1.10.150.20:FF:000003">
    <property type="entry name" value="DNA polymerase I"/>
    <property type="match status" value="1"/>
</dbReference>
<keyword evidence="9 16" id="KW-0378">Hydrolase</keyword>
<dbReference type="AlphaFoldDB" id="A0A1H2XUL9"/>
<accession>A0A1H2XUL9</accession>
<dbReference type="CDD" id="cd09859">
    <property type="entry name" value="PIN_53EXO"/>
    <property type="match status" value="1"/>
</dbReference>
<dbReference type="InterPro" id="IPR020046">
    <property type="entry name" value="5-3_exonucl_a-hlix_arch_N"/>
</dbReference>
<evidence type="ECO:0000313" key="19">
    <source>
        <dbReference type="EMBL" id="SDW96566.1"/>
    </source>
</evidence>
<dbReference type="InterPro" id="IPR029060">
    <property type="entry name" value="PIN-like_dom_sf"/>
</dbReference>
<dbReference type="GO" id="GO:0006302">
    <property type="term" value="P:double-strand break repair"/>
    <property type="evidence" value="ECO:0007669"/>
    <property type="project" value="TreeGrafter"/>
</dbReference>
<sequence>MDEKFLLIDGSSLIHRAFFALPPLTNKNGVNTGAVYGLCNMILKLLQEIQPSYMLVAFDKSRKTFRTEKFPEYKGQRKATPPELKEQFPLSIQLLQSMGIPTLEVDNYEADDIIGTLSSGAPENVQVRIVTGDRDEFQLIKGNVQVLFTKKGISNIAVYDEKAFGEEYQGLQPRQIIDLKGLMGDTSDNIPGVPGVGPKTALKLITEYRTVENVLDHAEEVKGKALKEKLRNNREQALLSKDLATICLQVPIDRDPGAYVLTGLTEESRQLMQELQFKNLWDRFVPVLGCAAGTDAGSSDPLSLFGQPVAAETLDTVEITSDAQGEALVEEIRARGKQVALAWQLKGSLPVLEMERLDLAFAGKHYVFRPETAGKEAVLSLLQDPAISKAAADPKELYKYMMGQGKNLQGITDDPALAGYLYEPGASGYGIQALGEEFLSAASGEGAQDTAALVPVLREKLEERGLTRLYEDIELPLTENLAEMEFTGIAVDQAMLDEVTGEMTKKVQALEQQAWDQAGEQFNLNSPKQLGVLLFEKLGLPIIKKTKTGYSTDVSVLEALQGEHPLIETLISYRQLSKLLSTYLLGLHPLINPATGRIHTHFNQMATVTGRLSSTEPNLQNIPTRTEVGKRMREMFVPGEGYDLLMSCDYSQVELRVMASIAQDELLLDSFRHGQDVHARTASEIFGVPLDQVTPYMRSKAKTVNFGIIYGISDFGLARQLGVPRGEAAQYIESYFARYTGVKAYMEREKQKAREMGYVETLFGRRRYLPDINAKNFNRRSFAERTAINTPIQGTAADIIKVAMLKVARNLKEARVKSRVLLQVHDELVLEIPAAEQETVGKIVKETMEHAVDLAVPLVADVAVGKNWARAK</sequence>
<evidence type="ECO:0000256" key="6">
    <source>
        <dbReference type="ARBA" id="ARBA00022705"/>
    </source>
</evidence>